<reference evidence="1 2" key="1">
    <citation type="submission" date="2021-12" db="EMBL/GenBank/DDBJ databases">
        <title>Genome sequence of Kibdelosporangium philippinense ATCC 49844.</title>
        <authorList>
            <person name="Fedorov E.A."/>
            <person name="Omeragic M."/>
            <person name="Shalygina K.F."/>
            <person name="Maclea K.S."/>
        </authorList>
    </citation>
    <scope>NUCLEOTIDE SEQUENCE [LARGE SCALE GENOMIC DNA]</scope>
    <source>
        <strain evidence="1 2">ATCC 49844</strain>
    </source>
</reference>
<sequence>MTSTLTTRIGYAPACQPGTVKVFRPADRAEMDQAAQAIQAGDLAQWTILTVVSPAQAAMALNLSPVPLDDQMDVDDIAAAVLAAYDRTGSAEIEHAAWLDQHAARATERRAAARLWPTPARRRQCRLLAARLELAARSAVAEVA</sequence>
<evidence type="ECO:0000313" key="1">
    <source>
        <dbReference type="EMBL" id="MCE7005473.1"/>
    </source>
</evidence>
<name>A0ABS8ZEG0_9PSEU</name>
<protein>
    <submittedName>
        <fullName evidence="1">Uncharacterized protein</fullName>
    </submittedName>
</protein>
<dbReference type="RefSeq" id="WP_233727053.1">
    <property type="nucleotide sequence ID" value="NZ_JAJVCN010000002.1"/>
</dbReference>
<dbReference type="EMBL" id="JAJVCN010000002">
    <property type="protein sequence ID" value="MCE7005473.1"/>
    <property type="molecule type" value="Genomic_DNA"/>
</dbReference>
<proteinExistence type="predicted"/>
<dbReference type="Proteomes" id="UP001521150">
    <property type="component" value="Unassembled WGS sequence"/>
</dbReference>
<comment type="caution">
    <text evidence="1">The sequence shown here is derived from an EMBL/GenBank/DDBJ whole genome shotgun (WGS) entry which is preliminary data.</text>
</comment>
<gene>
    <name evidence="1" type="ORF">LWC34_21990</name>
</gene>
<keyword evidence="2" id="KW-1185">Reference proteome</keyword>
<evidence type="ECO:0000313" key="2">
    <source>
        <dbReference type="Proteomes" id="UP001521150"/>
    </source>
</evidence>
<accession>A0ABS8ZEG0</accession>
<organism evidence="1 2">
    <name type="scientific">Kibdelosporangium philippinense</name>
    <dbReference type="NCBI Taxonomy" id="211113"/>
    <lineage>
        <taxon>Bacteria</taxon>
        <taxon>Bacillati</taxon>
        <taxon>Actinomycetota</taxon>
        <taxon>Actinomycetes</taxon>
        <taxon>Pseudonocardiales</taxon>
        <taxon>Pseudonocardiaceae</taxon>
        <taxon>Kibdelosporangium</taxon>
    </lineage>
</organism>